<reference evidence="2 3" key="1">
    <citation type="journal article" date="2015" name="Genome Biol. Evol.">
        <title>Comparative Genomics of a Bacterivorous Green Alga Reveals Evolutionary Causalities and Consequences of Phago-Mixotrophic Mode of Nutrition.</title>
        <authorList>
            <person name="Burns J.A."/>
            <person name="Paasch A."/>
            <person name="Narechania A."/>
            <person name="Kim E."/>
        </authorList>
    </citation>
    <scope>NUCLEOTIDE SEQUENCE [LARGE SCALE GENOMIC DNA]</scope>
    <source>
        <strain evidence="2 3">PLY_AMNH</strain>
    </source>
</reference>
<keyword evidence="3" id="KW-1185">Reference proteome</keyword>
<accession>A0AAE0EVL4</accession>
<evidence type="ECO:0000313" key="3">
    <source>
        <dbReference type="Proteomes" id="UP001190700"/>
    </source>
</evidence>
<feature type="region of interest" description="Disordered" evidence="1">
    <location>
        <begin position="18"/>
        <end position="45"/>
    </location>
</feature>
<evidence type="ECO:0000313" key="2">
    <source>
        <dbReference type="EMBL" id="KAK3241839.1"/>
    </source>
</evidence>
<organism evidence="2 3">
    <name type="scientific">Cymbomonas tetramitiformis</name>
    <dbReference type="NCBI Taxonomy" id="36881"/>
    <lineage>
        <taxon>Eukaryota</taxon>
        <taxon>Viridiplantae</taxon>
        <taxon>Chlorophyta</taxon>
        <taxon>Pyramimonadophyceae</taxon>
        <taxon>Pyramimonadales</taxon>
        <taxon>Pyramimonadaceae</taxon>
        <taxon>Cymbomonas</taxon>
    </lineage>
</organism>
<comment type="caution">
    <text evidence="2">The sequence shown here is derived from an EMBL/GenBank/DDBJ whole genome shotgun (WGS) entry which is preliminary data.</text>
</comment>
<dbReference type="EMBL" id="LGRX02033292">
    <property type="protein sequence ID" value="KAK3241839.1"/>
    <property type="molecule type" value="Genomic_DNA"/>
</dbReference>
<dbReference type="Proteomes" id="UP001190700">
    <property type="component" value="Unassembled WGS sequence"/>
</dbReference>
<dbReference type="AlphaFoldDB" id="A0AAE0EVL4"/>
<sequence>MSNHRGTRALTVLTCDDKATRRSSGGGDVKDIGDAEPADNGGGDVLEVLRDVSSQAGTRRDLLRGSTTL</sequence>
<name>A0AAE0EVL4_9CHLO</name>
<protein>
    <submittedName>
        <fullName evidence="2">Uncharacterized protein</fullName>
    </submittedName>
</protein>
<proteinExistence type="predicted"/>
<evidence type="ECO:0000256" key="1">
    <source>
        <dbReference type="SAM" id="MobiDB-lite"/>
    </source>
</evidence>
<gene>
    <name evidence="2" type="ORF">CYMTET_48424</name>
</gene>